<accession>A0AAV0RRX5</accession>
<evidence type="ECO:0000313" key="5">
    <source>
        <dbReference type="EMBL" id="CAI0560354.1"/>
    </source>
</evidence>
<evidence type="ECO:0000256" key="2">
    <source>
        <dbReference type="ARBA" id="ARBA00023015"/>
    </source>
</evidence>
<sequence>METNQNGETQFSIRPSGDNFATRLLSFAILMSINLQISRPLQTLNPQIIDANQEETLIFCAQFLLHGLNNNNPDERTKFSKTLRRLEPKAVILSENNMDCSCNGCMDSGWSFLKRWSPVVISGLDELGHQREGERGEEDDGR</sequence>
<keyword evidence="2" id="KW-0805">Transcription regulation</keyword>
<comment type="caution">
    <text evidence="5">The sequence shown here is derived from an EMBL/GenBank/DDBJ whole genome shotgun (WGS) entry which is preliminary data.</text>
</comment>
<dbReference type="EMBL" id="CAMGYJ010000011">
    <property type="protein sequence ID" value="CAI0560354.1"/>
    <property type="molecule type" value="Genomic_DNA"/>
</dbReference>
<dbReference type="InterPro" id="IPR005202">
    <property type="entry name" value="TF_GRAS"/>
</dbReference>
<dbReference type="Proteomes" id="UP001154282">
    <property type="component" value="Unassembled WGS sequence"/>
</dbReference>
<evidence type="ECO:0000256" key="3">
    <source>
        <dbReference type="ARBA" id="ARBA00023163"/>
    </source>
</evidence>
<evidence type="ECO:0000256" key="4">
    <source>
        <dbReference type="ARBA" id="ARBA00023242"/>
    </source>
</evidence>
<evidence type="ECO:0000256" key="1">
    <source>
        <dbReference type="ARBA" id="ARBA00004123"/>
    </source>
</evidence>
<keyword evidence="4" id="KW-0539">Nucleus</keyword>
<dbReference type="Pfam" id="PF03514">
    <property type="entry name" value="GRAS"/>
    <property type="match status" value="1"/>
</dbReference>
<dbReference type="AlphaFoldDB" id="A0AAV0RRX5"/>
<reference evidence="5" key="1">
    <citation type="submission" date="2022-08" db="EMBL/GenBank/DDBJ databases">
        <authorList>
            <person name="Gutierrez-Valencia J."/>
        </authorList>
    </citation>
    <scope>NUCLEOTIDE SEQUENCE</scope>
</reference>
<dbReference type="GO" id="GO:0005634">
    <property type="term" value="C:nucleus"/>
    <property type="evidence" value="ECO:0007669"/>
    <property type="project" value="UniProtKB-SubCell"/>
</dbReference>
<evidence type="ECO:0000313" key="6">
    <source>
        <dbReference type="Proteomes" id="UP001154282"/>
    </source>
</evidence>
<name>A0AAV0RRX5_9ROSI</name>
<keyword evidence="6" id="KW-1185">Reference proteome</keyword>
<protein>
    <submittedName>
        <fullName evidence="5">Uncharacterized protein</fullName>
    </submittedName>
</protein>
<keyword evidence="3" id="KW-0804">Transcription</keyword>
<gene>
    <name evidence="5" type="ORF">LITE_LOCUS49656</name>
</gene>
<organism evidence="5 6">
    <name type="scientific">Linum tenue</name>
    <dbReference type="NCBI Taxonomy" id="586396"/>
    <lineage>
        <taxon>Eukaryota</taxon>
        <taxon>Viridiplantae</taxon>
        <taxon>Streptophyta</taxon>
        <taxon>Embryophyta</taxon>
        <taxon>Tracheophyta</taxon>
        <taxon>Spermatophyta</taxon>
        <taxon>Magnoliopsida</taxon>
        <taxon>eudicotyledons</taxon>
        <taxon>Gunneridae</taxon>
        <taxon>Pentapetalae</taxon>
        <taxon>rosids</taxon>
        <taxon>fabids</taxon>
        <taxon>Malpighiales</taxon>
        <taxon>Linaceae</taxon>
        <taxon>Linum</taxon>
    </lineage>
</organism>
<comment type="subcellular location">
    <subcellularLocation>
        <location evidence="1">Nucleus</location>
    </subcellularLocation>
</comment>
<proteinExistence type="predicted"/>